<dbReference type="InterPro" id="IPR032247">
    <property type="entry name" value="DUF4822"/>
</dbReference>
<feature type="chain" id="PRO_5039429573" evidence="1">
    <location>
        <begin position="22"/>
        <end position="176"/>
    </location>
</feature>
<dbReference type="EMBL" id="RFFH01000003">
    <property type="protein sequence ID" value="RMI33453.1"/>
    <property type="molecule type" value="Genomic_DNA"/>
</dbReference>
<accession>A0A3M2LA70</accession>
<dbReference type="Proteomes" id="UP000279275">
    <property type="component" value="Unassembled WGS sequence"/>
</dbReference>
<feature type="domain" description="DUF4822" evidence="2">
    <location>
        <begin position="54"/>
        <end position="173"/>
    </location>
</feature>
<name>A0A3M2LA70_9NOCA</name>
<evidence type="ECO:0000256" key="1">
    <source>
        <dbReference type="SAM" id="SignalP"/>
    </source>
</evidence>
<feature type="signal peptide" evidence="1">
    <location>
        <begin position="1"/>
        <end position="21"/>
    </location>
</feature>
<sequence length="176" mass="18428">MRTTKYVAVAAALITAGLLSACGSNNNDTATTTSAASTSVSAPAAAVQPGTPAAVLASTPWETTSAKDAQGAPVALTDENVKNYVGFAYFAPDGTFTMVNLDDSPKMHGDWSVSPDGKTRTIVAKDAAGKEQFRRIVDIVTLTPQEFTYRVHPNAGDPNVYFDIVHTPTTHPKPAS</sequence>
<evidence type="ECO:0000259" key="2">
    <source>
        <dbReference type="Pfam" id="PF16103"/>
    </source>
</evidence>
<dbReference type="Gene3D" id="2.40.128.540">
    <property type="entry name" value="Domain of unknown function DUF4822"/>
    <property type="match status" value="1"/>
</dbReference>
<gene>
    <name evidence="3" type="ORF">EBN03_09950</name>
</gene>
<keyword evidence="1" id="KW-0732">Signal</keyword>
<reference evidence="3 4" key="1">
    <citation type="submission" date="2018-10" db="EMBL/GenBank/DDBJ databases">
        <title>Isolation from cow dung.</title>
        <authorList>
            <person name="Ling L."/>
        </authorList>
    </citation>
    <scope>NUCLEOTIDE SEQUENCE [LARGE SCALE GENOMIC DNA]</scope>
    <source>
        <strain evidence="3 4">NEAU-LL90</strain>
    </source>
</reference>
<evidence type="ECO:0000313" key="3">
    <source>
        <dbReference type="EMBL" id="RMI33453.1"/>
    </source>
</evidence>
<proteinExistence type="predicted"/>
<comment type="caution">
    <text evidence="3">The sequence shown here is derived from an EMBL/GenBank/DDBJ whole genome shotgun (WGS) entry which is preliminary data.</text>
</comment>
<protein>
    <submittedName>
        <fullName evidence="3">DUF4822 domain-containing protein</fullName>
    </submittedName>
</protein>
<dbReference type="PROSITE" id="PS51257">
    <property type="entry name" value="PROKAR_LIPOPROTEIN"/>
    <property type="match status" value="1"/>
</dbReference>
<organism evidence="3 4">
    <name type="scientific">Nocardia stercoris</name>
    <dbReference type="NCBI Taxonomy" id="2483361"/>
    <lineage>
        <taxon>Bacteria</taxon>
        <taxon>Bacillati</taxon>
        <taxon>Actinomycetota</taxon>
        <taxon>Actinomycetes</taxon>
        <taxon>Mycobacteriales</taxon>
        <taxon>Nocardiaceae</taxon>
        <taxon>Nocardia</taxon>
    </lineage>
</organism>
<dbReference type="Pfam" id="PF16103">
    <property type="entry name" value="DUF4822"/>
    <property type="match status" value="1"/>
</dbReference>
<dbReference type="AlphaFoldDB" id="A0A3M2LA70"/>
<dbReference type="OrthoDB" id="6455006at2"/>
<dbReference type="RefSeq" id="WP_122187650.1">
    <property type="nucleotide sequence ID" value="NZ_RFFH01000003.1"/>
</dbReference>
<evidence type="ECO:0000313" key="4">
    <source>
        <dbReference type="Proteomes" id="UP000279275"/>
    </source>
</evidence>
<keyword evidence="4" id="KW-1185">Reference proteome</keyword>